<keyword evidence="5 8" id="KW-0067">ATP-binding</keyword>
<evidence type="ECO:0000256" key="6">
    <source>
        <dbReference type="ARBA" id="ARBA00047615"/>
    </source>
</evidence>
<protein>
    <recommendedName>
        <fullName evidence="8">Cytidylate kinase</fullName>
        <shortName evidence="8">CK</shortName>
        <ecNumber evidence="8">2.7.4.25</ecNumber>
    </recommendedName>
    <alternativeName>
        <fullName evidence="8">Cytidine monophosphate kinase</fullName>
        <shortName evidence="8">CMP kinase</shortName>
    </alternativeName>
</protein>
<evidence type="ECO:0000256" key="8">
    <source>
        <dbReference type="HAMAP-Rule" id="MF_00238"/>
    </source>
</evidence>
<evidence type="ECO:0000259" key="9">
    <source>
        <dbReference type="Pfam" id="PF02224"/>
    </source>
</evidence>
<proteinExistence type="inferred from homology"/>
<evidence type="ECO:0000256" key="2">
    <source>
        <dbReference type="ARBA" id="ARBA00022679"/>
    </source>
</evidence>
<comment type="subcellular location">
    <subcellularLocation>
        <location evidence="8">Cytoplasm</location>
    </subcellularLocation>
</comment>
<dbReference type="Proteomes" id="UP001082703">
    <property type="component" value="Unassembled WGS sequence"/>
</dbReference>
<keyword evidence="2 8" id="KW-0808">Transferase</keyword>
<dbReference type="EMBL" id="JAPOHA010000007">
    <property type="protein sequence ID" value="MCY1714215.1"/>
    <property type="molecule type" value="Genomic_DNA"/>
</dbReference>
<name>A0ABT4BTJ8_9FIRM</name>
<dbReference type="RefSeq" id="WP_268058265.1">
    <property type="nucleotide sequence ID" value="NZ_JAPOHA010000007.1"/>
</dbReference>
<dbReference type="InterPro" id="IPR011994">
    <property type="entry name" value="Cytidylate_kinase_dom"/>
</dbReference>
<dbReference type="SUPFAM" id="SSF52540">
    <property type="entry name" value="P-loop containing nucleoside triphosphate hydrolases"/>
    <property type="match status" value="1"/>
</dbReference>
<evidence type="ECO:0000256" key="7">
    <source>
        <dbReference type="ARBA" id="ARBA00048478"/>
    </source>
</evidence>
<dbReference type="HAMAP" id="MF_00238">
    <property type="entry name" value="Cytidyl_kinase_type1"/>
    <property type="match status" value="1"/>
</dbReference>
<comment type="catalytic activity">
    <reaction evidence="6 8">
        <text>dCMP + ATP = dCDP + ADP</text>
        <dbReference type="Rhea" id="RHEA:25094"/>
        <dbReference type="ChEBI" id="CHEBI:30616"/>
        <dbReference type="ChEBI" id="CHEBI:57566"/>
        <dbReference type="ChEBI" id="CHEBI:58593"/>
        <dbReference type="ChEBI" id="CHEBI:456216"/>
        <dbReference type="EC" id="2.7.4.25"/>
    </reaction>
</comment>
<evidence type="ECO:0000256" key="3">
    <source>
        <dbReference type="ARBA" id="ARBA00022741"/>
    </source>
</evidence>
<evidence type="ECO:0000256" key="5">
    <source>
        <dbReference type="ARBA" id="ARBA00022840"/>
    </source>
</evidence>
<dbReference type="Gene3D" id="3.40.50.300">
    <property type="entry name" value="P-loop containing nucleotide triphosphate hydrolases"/>
    <property type="match status" value="1"/>
</dbReference>
<evidence type="ECO:0000313" key="11">
    <source>
        <dbReference type="Proteomes" id="UP001082703"/>
    </source>
</evidence>
<dbReference type="GO" id="GO:0016301">
    <property type="term" value="F:kinase activity"/>
    <property type="evidence" value="ECO:0007669"/>
    <property type="project" value="UniProtKB-KW"/>
</dbReference>
<feature type="domain" description="Cytidylate kinase" evidence="9">
    <location>
        <begin position="4"/>
        <end position="217"/>
    </location>
</feature>
<reference evidence="10 11" key="1">
    <citation type="submission" date="2022-11" db="EMBL/GenBank/DDBJ databases">
        <authorList>
            <person name="Caiyu Z."/>
        </authorList>
    </citation>
    <scope>NUCLEOTIDE SEQUENCE [LARGE SCALE GENOMIC DNA]</scope>
    <source>
        <strain evidence="10 11">YR-4</strain>
    </source>
</reference>
<gene>
    <name evidence="8 10" type="primary">cmk</name>
    <name evidence="10" type="ORF">OUY18_08110</name>
</gene>
<dbReference type="Pfam" id="PF02224">
    <property type="entry name" value="Cytidylate_kin"/>
    <property type="match status" value="1"/>
</dbReference>
<dbReference type="InterPro" id="IPR003136">
    <property type="entry name" value="Cytidylate_kin"/>
</dbReference>
<sequence>MIAIAIDGPAGAGKSTIARRAAAELGYIYVDTGALYRAVGLFMIKKGISPSDSAAVCPLLEQVQIRLAFQNGEQKVLLGNGDVTGEIRTPEVSMAASDVSAIPEVRTFLFSLQQNIAKTNNVVMDGRDIGTVVLPNAQVKIFLTASPEERAKRRFAEMKEKGEPVVFEEVLADLKKRDYNDSHRTVAPLVPAETAIVVDTTGNTLEQSVEKLLSIIKSNLNENEWNW</sequence>
<evidence type="ECO:0000313" key="10">
    <source>
        <dbReference type="EMBL" id="MCY1714215.1"/>
    </source>
</evidence>
<dbReference type="PANTHER" id="PTHR21299:SF2">
    <property type="entry name" value="CYTIDYLATE KINASE"/>
    <property type="match status" value="1"/>
</dbReference>
<organism evidence="10 11">
    <name type="scientific">Caproiciproducens galactitolivorans</name>
    <dbReference type="NCBI Taxonomy" id="642589"/>
    <lineage>
        <taxon>Bacteria</taxon>
        <taxon>Bacillati</taxon>
        <taxon>Bacillota</taxon>
        <taxon>Clostridia</taxon>
        <taxon>Eubacteriales</taxon>
        <taxon>Acutalibacteraceae</taxon>
        <taxon>Caproiciproducens</taxon>
    </lineage>
</organism>
<keyword evidence="11" id="KW-1185">Reference proteome</keyword>
<comment type="catalytic activity">
    <reaction evidence="7 8">
        <text>CMP + ATP = CDP + ADP</text>
        <dbReference type="Rhea" id="RHEA:11600"/>
        <dbReference type="ChEBI" id="CHEBI:30616"/>
        <dbReference type="ChEBI" id="CHEBI:58069"/>
        <dbReference type="ChEBI" id="CHEBI:60377"/>
        <dbReference type="ChEBI" id="CHEBI:456216"/>
        <dbReference type="EC" id="2.7.4.25"/>
    </reaction>
</comment>
<dbReference type="EC" id="2.7.4.25" evidence="8"/>
<comment type="caution">
    <text evidence="10">The sequence shown here is derived from an EMBL/GenBank/DDBJ whole genome shotgun (WGS) entry which is preliminary data.</text>
</comment>
<dbReference type="PANTHER" id="PTHR21299">
    <property type="entry name" value="CYTIDYLATE KINASE/PANTOATE-BETA-ALANINE LIGASE"/>
    <property type="match status" value="1"/>
</dbReference>
<keyword evidence="4 8" id="KW-0418">Kinase</keyword>
<comment type="similarity">
    <text evidence="1 8">Belongs to the cytidylate kinase family. Type 1 subfamily.</text>
</comment>
<dbReference type="InterPro" id="IPR027417">
    <property type="entry name" value="P-loop_NTPase"/>
</dbReference>
<keyword evidence="3 8" id="KW-0547">Nucleotide-binding</keyword>
<accession>A0ABT4BTJ8</accession>
<evidence type="ECO:0000256" key="1">
    <source>
        <dbReference type="ARBA" id="ARBA00009427"/>
    </source>
</evidence>
<evidence type="ECO:0000256" key="4">
    <source>
        <dbReference type="ARBA" id="ARBA00022777"/>
    </source>
</evidence>
<feature type="binding site" evidence="8">
    <location>
        <begin position="8"/>
        <end position="16"/>
    </location>
    <ligand>
        <name>ATP</name>
        <dbReference type="ChEBI" id="CHEBI:30616"/>
    </ligand>
</feature>
<dbReference type="CDD" id="cd02020">
    <property type="entry name" value="CMPK"/>
    <property type="match status" value="1"/>
</dbReference>
<keyword evidence="8" id="KW-0963">Cytoplasm</keyword>
<dbReference type="NCBIfam" id="TIGR00017">
    <property type="entry name" value="cmk"/>
    <property type="match status" value="1"/>
</dbReference>